<dbReference type="PANTHER" id="PTHR43856">
    <property type="entry name" value="CARDIOLIPIN HYDROLASE"/>
    <property type="match status" value="1"/>
</dbReference>
<proteinExistence type="inferred from homology"/>
<keyword evidence="9" id="KW-1185">Reference proteome</keyword>
<evidence type="ECO:0000313" key="8">
    <source>
        <dbReference type="EMBL" id="BCK57501.1"/>
    </source>
</evidence>
<dbReference type="InterPro" id="IPR001736">
    <property type="entry name" value="PLipase_D/transphosphatidylase"/>
</dbReference>
<evidence type="ECO:0000259" key="7">
    <source>
        <dbReference type="PROSITE" id="PS50035"/>
    </source>
</evidence>
<dbReference type="AlphaFoldDB" id="A0A7G1KRJ9"/>
<dbReference type="NCBIfam" id="NF038319">
    <property type="entry name" value="DISARM_DrmC_I"/>
    <property type="match status" value="1"/>
</dbReference>
<dbReference type="Pfam" id="PF13091">
    <property type="entry name" value="PLDc_2"/>
    <property type="match status" value="1"/>
</dbReference>
<dbReference type="GO" id="GO:0004630">
    <property type="term" value="F:phospholipase D activity"/>
    <property type="evidence" value="ECO:0007669"/>
    <property type="project" value="UniProtKB-EC"/>
</dbReference>
<accession>A0A7G1KRJ9</accession>
<gene>
    <name evidence="8" type="ORF">NWFMUON74_52730</name>
</gene>
<dbReference type="SUPFAM" id="SSF56024">
    <property type="entry name" value="Phospholipase D/nuclease"/>
    <property type="match status" value="1"/>
</dbReference>
<keyword evidence="5" id="KW-0442">Lipid degradation</keyword>
<evidence type="ECO:0000256" key="3">
    <source>
        <dbReference type="ARBA" id="ARBA00012027"/>
    </source>
</evidence>
<dbReference type="InterPro" id="IPR051406">
    <property type="entry name" value="PLD_domain"/>
</dbReference>
<dbReference type="GO" id="GO:0006793">
    <property type="term" value="P:phosphorus metabolic process"/>
    <property type="evidence" value="ECO:0007669"/>
    <property type="project" value="UniProtKB-ARBA"/>
</dbReference>
<dbReference type="SMART" id="SM00155">
    <property type="entry name" value="PLDc"/>
    <property type="match status" value="1"/>
</dbReference>
<evidence type="ECO:0000256" key="6">
    <source>
        <dbReference type="ARBA" id="ARBA00023098"/>
    </source>
</evidence>
<dbReference type="GO" id="GO:0016042">
    <property type="term" value="P:lipid catabolic process"/>
    <property type="evidence" value="ECO:0007669"/>
    <property type="project" value="UniProtKB-KW"/>
</dbReference>
<name>A0A7G1KRJ9_9NOCA</name>
<dbReference type="EMBL" id="AP023396">
    <property type="protein sequence ID" value="BCK57501.1"/>
    <property type="molecule type" value="Genomic_DNA"/>
</dbReference>
<dbReference type="Proteomes" id="UP000516173">
    <property type="component" value="Chromosome"/>
</dbReference>
<keyword evidence="6" id="KW-0443">Lipid metabolism</keyword>
<dbReference type="InterPro" id="IPR047955">
    <property type="entry name" value="DrmC-like"/>
</dbReference>
<evidence type="ECO:0000256" key="4">
    <source>
        <dbReference type="ARBA" id="ARBA00022801"/>
    </source>
</evidence>
<organism evidence="8 9">
    <name type="scientific">Nocardia wallacei</name>
    <dbReference type="NCBI Taxonomy" id="480035"/>
    <lineage>
        <taxon>Bacteria</taxon>
        <taxon>Bacillati</taxon>
        <taxon>Actinomycetota</taxon>
        <taxon>Actinomycetes</taxon>
        <taxon>Mycobacteriales</taxon>
        <taxon>Nocardiaceae</taxon>
        <taxon>Nocardia</taxon>
    </lineage>
</organism>
<comment type="catalytic activity">
    <reaction evidence="1">
        <text>a 1,2-diacyl-sn-glycero-3-phosphocholine + H2O = a 1,2-diacyl-sn-glycero-3-phosphate + choline + H(+)</text>
        <dbReference type="Rhea" id="RHEA:14445"/>
        <dbReference type="ChEBI" id="CHEBI:15354"/>
        <dbReference type="ChEBI" id="CHEBI:15377"/>
        <dbReference type="ChEBI" id="CHEBI:15378"/>
        <dbReference type="ChEBI" id="CHEBI:57643"/>
        <dbReference type="ChEBI" id="CHEBI:58608"/>
        <dbReference type="EC" id="3.1.4.4"/>
    </reaction>
</comment>
<evidence type="ECO:0000256" key="5">
    <source>
        <dbReference type="ARBA" id="ARBA00022963"/>
    </source>
</evidence>
<dbReference type="PROSITE" id="PS50035">
    <property type="entry name" value="PLD"/>
    <property type="match status" value="1"/>
</dbReference>
<sequence length="230" mass="25107">MLTGTEAHAVADRLADGDTVTVAMTWVAGQRRTRVRALLDAVGDRQQAVIVLRAIAGARAAHTSVEPLWTLPGALAGSGRLTSQVTHLVDGARQSVVCSTFNFQRSSGLWTALRRAAQRPGVAVRVYLDTRAADQRPATWSPTTAQVADHVKPGTVLRTKVFDGGYVRNHAKFLIIDHRFVLVTSANFSRSAEHENVEFGLYVDNSNLAEAVERQLHEIEDLVYEPIGDE</sequence>
<evidence type="ECO:0000313" key="9">
    <source>
        <dbReference type="Proteomes" id="UP000516173"/>
    </source>
</evidence>
<reference evidence="8 9" key="1">
    <citation type="submission" date="2020-08" db="EMBL/GenBank/DDBJ databases">
        <title>Genome Sequencing of Nocardia wallacei strain FMUON74 and assembly.</title>
        <authorList>
            <person name="Toyokawa M."/>
            <person name="Uesaka K."/>
        </authorList>
    </citation>
    <scope>NUCLEOTIDE SEQUENCE [LARGE SCALE GENOMIC DNA]</scope>
    <source>
        <strain evidence="8 9">FMUON74</strain>
    </source>
</reference>
<dbReference type="GO" id="GO:0016891">
    <property type="term" value="F:RNA endonuclease activity producing 5'-phosphomonoesters, hydrolytic mechanism"/>
    <property type="evidence" value="ECO:0007669"/>
    <property type="project" value="TreeGrafter"/>
</dbReference>
<dbReference type="KEGG" id="nwl:NWFMUON74_52730"/>
<feature type="domain" description="PLD phosphodiesterase" evidence="7">
    <location>
        <begin position="165"/>
        <end position="192"/>
    </location>
</feature>
<protein>
    <recommendedName>
        <fullName evidence="3">phospholipase D</fullName>
        <ecNumber evidence="3">3.1.4.4</ecNumber>
    </recommendedName>
</protein>
<dbReference type="EC" id="3.1.4.4" evidence="3"/>
<keyword evidence="4" id="KW-0378">Hydrolase</keyword>
<dbReference type="Gene3D" id="3.30.870.10">
    <property type="entry name" value="Endonuclease Chain A"/>
    <property type="match status" value="1"/>
</dbReference>
<evidence type="ECO:0000256" key="1">
    <source>
        <dbReference type="ARBA" id="ARBA00000798"/>
    </source>
</evidence>
<dbReference type="InterPro" id="IPR025202">
    <property type="entry name" value="PLD-like_dom"/>
</dbReference>
<evidence type="ECO:0000256" key="2">
    <source>
        <dbReference type="ARBA" id="ARBA00008664"/>
    </source>
</evidence>
<comment type="similarity">
    <text evidence="2">Belongs to the phospholipase D family.</text>
</comment>
<dbReference type="PANTHER" id="PTHR43856:SF1">
    <property type="entry name" value="MITOCHONDRIAL CARDIOLIPIN HYDROLASE"/>
    <property type="match status" value="1"/>
</dbReference>